<evidence type="ECO:0000256" key="6">
    <source>
        <dbReference type="ARBA" id="ARBA00022741"/>
    </source>
</evidence>
<evidence type="ECO:0000256" key="5">
    <source>
        <dbReference type="ARBA" id="ARBA00022723"/>
    </source>
</evidence>
<keyword evidence="6 13" id="KW-0547">Nucleotide-binding</keyword>
<feature type="binding site" evidence="13">
    <location>
        <position position="304"/>
    </location>
    <ligand>
        <name>Fe cation</name>
        <dbReference type="ChEBI" id="CHEBI:24875"/>
    </ligand>
</feature>
<dbReference type="Pfam" id="PF00814">
    <property type="entry name" value="TsaD"/>
    <property type="match status" value="1"/>
</dbReference>
<keyword evidence="5 13" id="KW-0479">Metal-binding</keyword>
<evidence type="ECO:0000313" key="15">
    <source>
        <dbReference type="EMBL" id="GGM39011.1"/>
    </source>
</evidence>
<evidence type="ECO:0000256" key="9">
    <source>
        <dbReference type="ARBA" id="ARBA00023004"/>
    </source>
</evidence>
<dbReference type="GO" id="GO:0004712">
    <property type="term" value="F:protein serine/threonine/tyrosine kinase activity"/>
    <property type="evidence" value="ECO:0007669"/>
    <property type="project" value="UniProtKB-UniRule"/>
</dbReference>
<dbReference type="Gene3D" id="1.10.510.10">
    <property type="entry name" value="Transferase(Phosphotransferase) domain 1"/>
    <property type="match status" value="1"/>
</dbReference>
<keyword evidence="1 13" id="KW-0963">Cytoplasm</keyword>
<keyword evidence="3 13" id="KW-0808">Transferase</keyword>
<dbReference type="Gene3D" id="3.30.420.40">
    <property type="match status" value="2"/>
</dbReference>
<dbReference type="InterPro" id="IPR022495">
    <property type="entry name" value="Bud32"/>
</dbReference>
<dbReference type="InterPro" id="IPR043129">
    <property type="entry name" value="ATPase_NBD"/>
</dbReference>
<feature type="binding site" evidence="13">
    <location>
        <position position="193"/>
    </location>
    <ligand>
        <name>L-threonylcarbamoyladenylate</name>
        <dbReference type="ChEBI" id="CHEBI:73682"/>
    </ligand>
</feature>
<dbReference type="NCBIfam" id="TIGR03724">
    <property type="entry name" value="arch_bud32"/>
    <property type="match status" value="1"/>
</dbReference>
<dbReference type="SUPFAM" id="SSF56112">
    <property type="entry name" value="Protein kinase-like (PK-like)"/>
    <property type="match status" value="1"/>
</dbReference>
<dbReference type="OrthoDB" id="6818at2157"/>
<reference evidence="16 18" key="3">
    <citation type="submission" date="2022-06" db="EMBL/GenBank/DDBJ databases">
        <title>Haloarcula sp. a new haloarchaeum isolate from saline soil.</title>
        <authorList>
            <person name="Strakova D."/>
            <person name="Galisteo C."/>
            <person name="Sanchez-Porro C."/>
            <person name="Ventosa A."/>
        </authorList>
    </citation>
    <scope>NUCLEOTIDE SEQUENCE [LARGE SCALE GENOMIC DNA]</scope>
    <source>
        <strain evidence="16 18">JCM 15760</strain>
    </source>
</reference>
<keyword evidence="7 13" id="KW-0418">Kinase</keyword>
<reference evidence="15" key="2">
    <citation type="submission" date="2020-09" db="EMBL/GenBank/DDBJ databases">
        <authorList>
            <person name="Sun Q."/>
            <person name="Ohkuma M."/>
        </authorList>
    </citation>
    <scope>NUCLEOTIDE SEQUENCE</scope>
    <source>
        <strain evidence="15">JCM 15759</strain>
    </source>
</reference>
<dbReference type="EMBL" id="JAMQCP010000002">
    <property type="protein sequence ID" value="MDS0254805.1"/>
    <property type="molecule type" value="Genomic_DNA"/>
</dbReference>
<dbReference type="EMBL" id="BMON01000002">
    <property type="protein sequence ID" value="GGM39011.1"/>
    <property type="molecule type" value="Genomic_DNA"/>
</dbReference>
<feature type="binding site" evidence="13">
    <location>
        <begin position="359"/>
        <end position="367"/>
    </location>
    <ligand>
        <name>ATP</name>
        <dbReference type="ChEBI" id="CHEBI:30616"/>
    </ligand>
</feature>
<comment type="caution">
    <text evidence="13">Lacks conserved residue(s) required for the propagation of feature annotation.</text>
</comment>
<comment type="catalytic activity">
    <reaction evidence="13">
        <text>L-seryl-[protein] + ATP = O-phospho-L-seryl-[protein] + ADP + H(+)</text>
        <dbReference type="Rhea" id="RHEA:17989"/>
        <dbReference type="Rhea" id="RHEA-COMP:9863"/>
        <dbReference type="Rhea" id="RHEA-COMP:11604"/>
        <dbReference type="ChEBI" id="CHEBI:15378"/>
        <dbReference type="ChEBI" id="CHEBI:29999"/>
        <dbReference type="ChEBI" id="CHEBI:30616"/>
        <dbReference type="ChEBI" id="CHEBI:83421"/>
        <dbReference type="ChEBI" id="CHEBI:456216"/>
        <dbReference type="EC" id="2.7.11.1"/>
    </reaction>
</comment>
<keyword evidence="4 13" id="KW-0819">tRNA processing</keyword>
<feature type="domain" description="Protein kinase" evidence="14">
    <location>
        <begin position="295"/>
        <end position="553"/>
    </location>
</feature>
<keyword evidence="18" id="KW-1185">Reference proteome</keyword>
<evidence type="ECO:0000256" key="1">
    <source>
        <dbReference type="ARBA" id="ARBA00022490"/>
    </source>
</evidence>
<dbReference type="HAMAP" id="MF_01447">
    <property type="entry name" value="Kae1_Bud32_arch"/>
    <property type="match status" value="1"/>
</dbReference>
<comment type="subcellular location">
    <subcellularLocation>
        <location evidence="13">Cytoplasm</location>
    </subcellularLocation>
</comment>
<evidence type="ECO:0000256" key="11">
    <source>
        <dbReference type="ARBA" id="ARBA00023315"/>
    </source>
</evidence>
<dbReference type="Pfam" id="PF06293">
    <property type="entry name" value="Kdo"/>
    <property type="match status" value="1"/>
</dbReference>
<dbReference type="GO" id="GO:0002949">
    <property type="term" value="P:tRNA threonylcarbamoyladenosine modification"/>
    <property type="evidence" value="ECO:0007669"/>
    <property type="project" value="UniProtKB-UniRule"/>
</dbReference>
<evidence type="ECO:0000313" key="16">
    <source>
        <dbReference type="EMBL" id="MDS0254805.1"/>
    </source>
</evidence>
<comment type="similarity">
    <text evidence="13">In the N-terminal section; belongs to the KAE1 / TsaD family.</text>
</comment>
<dbReference type="PIRSF" id="PIRSF036401">
    <property type="entry name" value="Gcp_STYKS"/>
    <property type="match status" value="1"/>
</dbReference>
<dbReference type="NCBIfam" id="TIGR00329">
    <property type="entry name" value="gcp_kae1"/>
    <property type="match status" value="1"/>
</dbReference>
<evidence type="ECO:0000256" key="7">
    <source>
        <dbReference type="ARBA" id="ARBA00022777"/>
    </source>
</evidence>
<dbReference type="InterPro" id="IPR000719">
    <property type="entry name" value="Prot_kinase_dom"/>
</dbReference>
<dbReference type="Gene3D" id="3.30.200.20">
    <property type="entry name" value="Phosphorylase Kinase, domain 1"/>
    <property type="match status" value="1"/>
</dbReference>
<dbReference type="PANTHER" id="PTHR11735:SF14">
    <property type="entry name" value="TRNA N6-ADENOSINE THREONYLCARBAMOYLTRANSFERASE"/>
    <property type="match status" value="1"/>
</dbReference>
<comment type="similarity">
    <text evidence="13">In the C-terminal section; belongs to the protein kinase superfamily. Tyr protein kinase family. BUD32 subfamily.</text>
</comment>
<dbReference type="GO" id="GO:0061711">
    <property type="term" value="F:tRNA N(6)-L-threonylcarbamoyladenine synthase activity"/>
    <property type="evidence" value="ECO:0007669"/>
    <property type="project" value="UniProtKB-EC"/>
</dbReference>
<dbReference type="AlphaFoldDB" id="A0A830FHS0"/>
<evidence type="ECO:0000256" key="8">
    <source>
        <dbReference type="ARBA" id="ARBA00022840"/>
    </source>
</evidence>
<feature type="binding site" evidence="13">
    <location>
        <position position="276"/>
    </location>
    <ligand>
        <name>L-threonylcarbamoyladenylate</name>
        <dbReference type="ChEBI" id="CHEBI:73682"/>
    </ligand>
</feature>
<evidence type="ECO:0000256" key="10">
    <source>
        <dbReference type="ARBA" id="ARBA00023268"/>
    </source>
</evidence>
<evidence type="ECO:0000256" key="3">
    <source>
        <dbReference type="ARBA" id="ARBA00022679"/>
    </source>
</evidence>
<dbReference type="GO" id="GO:0008270">
    <property type="term" value="F:zinc ion binding"/>
    <property type="evidence" value="ECO:0007669"/>
    <property type="project" value="InterPro"/>
</dbReference>
<dbReference type="GO" id="GO:0000408">
    <property type="term" value="C:EKC/KEOPS complex"/>
    <property type="evidence" value="ECO:0007669"/>
    <property type="project" value="InterPro"/>
</dbReference>
<keyword evidence="2 13" id="KW-0723">Serine/threonine-protein kinase</keyword>
<dbReference type="GO" id="GO:0004222">
    <property type="term" value="F:metalloendopeptidase activity"/>
    <property type="evidence" value="ECO:0007669"/>
    <property type="project" value="InterPro"/>
</dbReference>
<dbReference type="NCBIfam" id="NF011462">
    <property type="entry name" value="PRK14879.1-3"/>
    <property type="match status" value="1"/>
</dbReference>
<dbReference type="GO" id="GO:0005737">
    <property type="term" value="C:cytoplasm"/>
    <property type="evidence" value="ECO:0007669"/>
    <property type="project" value="UniProtKB-SubCell"/>
</dbReference>
<dbReference type="PANTHER" id="PTHR11735">
    <property type="entry name" value="TRNA N6-ADENOSINE THREONYLCARBAMOYLTRANSFERASE"/>
    <property type="match status" value="1"/>
</dbReference>
<feature type="active site" description="Proton acceptor; for kinase activity" evidence="13">
    <location>
        <position position="465"/>
    </location>
</feature>
<feature type="binding site" evidence="13">
    <location>
        <position position="197"/>
    </location>
    <ligand>
        <name>L-threonylcarbamoyladenylate</name>
        <dbReference type="ChEBI" id="CHEBI:73682"/>
    </ligand>
</feature>
<dbReference type="Proteomes" id="UP000656367">
    <property type="component" value="Unassembled WGS sequence"/>
</dbReference>
<comment type="cofactor">
    <cofactor evidence="13">
        <name>Fe(2+)</name>
        <dbReference type="ChEBI" id="CHEBI:29033"/>
    </cofactor>
    <text evidence="13">Binds 1 Fe(2+) ion per subunit.</text>
</comment>
<keyword evidence="11 13" id="KW-0012">Acyltransferase</keyword>
<feature type="region of interest" description="Kae1" evidence="13">
    <location>
        <begin position="1"/>
        <end position="343"/>
    </location>
</feature>
<comment type="subunit">
    <text evidence="13">Component of the KEOPS complex that consists of Kae1, Bud32, Cgi121 and Pcc1; the whole complex dimerizes.</text>
</comment>
<gene>
    <name evidence="15" type="ORF">GCM10009006_20140</name>
    <name evidence="16" type="ORF">NC662_13910</name>
</gene>
<dbReference type="GO" id="GO:0005524">
    <property type="term" value="F:ATP binding"/>
    <property type="evidence" value="ECO:0007669"/>
    <property type="project" value="UniProtKB-UniRule"/>
</dbReference>
<dbReference type="InterPro" id="IPR034680">
    <property type="entry name" value="Kae1_archaea_euk"/>
</dbReference>
<dbReference type="HAMAP" id="MF_01446">
    <property type="entry name" value="Kae1"/>
    <property type="match status" value="1"/>
</dbReference>
<dbReference type="NCBIfam" id="NF007174">
    <property type="entry name" value="PRK09605.1"/>
    <property type="match status" value="1"/>
</dbReference>
<comment type="caution">
    <text evidence="15">The sequence shown here is derived from an EMBL/GenBank/DDBJ whole genome shotgun (WGS) entry which is preliminary data.</text>
</comment>
<dbReference type="InterPro" id="IPR017861">
    <property type="entry name" value="KAE1/TsaD"/>
</dbReference>
<dbReference type="InterPro" id="IPR011009">
    <property type="entry name" value="Kinase-like_dom_sf"/>
</dbReference>
<accession>A0A830FHS0</accession>
<feature type="binding site" evidence="13">
    <location>
        <position position="180"/>
    </location>
    <ligand>
        <name>L-threonylcarbamoyladenylate</name>
        <dbReference type="ChEBI" id="CHEBI:73682"/>
    </ligand>
</feature>
<dbReference type="InterPro" id="IPR017860">
    <property type="entry name" value="Peptidase_M22_CS"/>
</dbReference>
<evidence type="ECO:0000259" key="14">
    <source>
        <dbReference type="PROSITE" id="PS50011"/>
    </source>
</evidence>
<feature type="binding site" evidence="13">
    <location>
        <position position="131"/>
    </location>
    <ligand>
        <name>Fe cation</name>
        <dbReference type="ChEBI" id="CHEBI:24875"/>
    </ligand>
</feature>
<dbReference type="GO" id="GO:0004674">
    <property type="term" value="F:protein serine/threonine kinase activity"/>
    <property type="evidence" value="ECO:0007669"/>
    <property type="project" value="UniProtKB-KW"/>
</dbReference>
<evidence type="ECO:0000313" key="18">
    <source>
        <dbReference type="Proteomes" id="UP001248536"/>
    </source>
</evidence>
<dbReference type="InterPro" id="IPR009220">
    <property type="entry name" value="tRNA_threonyl_synthase/kinase"/>
</dbReference>
<feature type="binding site" evidence="13">
    <location>
        <begin position="148"/>
        <end position="152"/>
    </location>
    <ligand>
        <name>L-threonylcarbamoyladenylate</name>
        <dbReference type="ChEBI" id="CHEBI:73682"/>
    </ligand>
</feature>
<evidence type="ECO:0000256" key="12">
    <source>
        <dbReference type="ARBA" id="ARBA00048117"/>
    </source>
</evidence>
<organism evidence="15 17">
    <name type="scientific">Haloarcula argentinensis</name>
    <dbReference type="NCBI Taxonomy" id="43776"/>
    <lineage>
        <taxon>Archaea</taxon>
        <taxon>Methanobacteriati</taxon>
        <taxon>Methanobacteriota</taxon>
        <taxon>Stenosarchaea group</taxon>
        <taxon>Halobacteria</taxon>
        <taxon>Halobacteriales</taxon>
        <taxon>Haloarculaceae</taxon>
        <taxon>Haloarcula</taxon>
    </lineage>
</organism>
<keyword evidence="9 13" id="KW-0408">Iron</keyword>
<evidence type="ECO:0000256" key="4">
    <source>
        <dbReference type="ARBA" id="ARBA00022694"/>
    </source>
</evidence>
<feature type="binding site" evidence="13">
    <location>
        <position position="127"/>
    </location>
    <ligand>
        <name>Fe cation</name>
        <dbReference type="ChEBI" id="CHEBI:24875"/>
    </ligand>
</feature>
<reference evidence="15" key="1">
    <citation type="journal article" date="2014" name="Int. J. Syst. Evol. Microbiol.">
        <title>Complete genome sequence of Corynebacterium casei LMG S-19264T (=DSM 44701T), isolated from a smear-ripened cheese.</title>
        <authorList>
            <consortium name="US DOE Joint Genome Institute (JGI-PGF)"/>
            <person name="Walter F."/>
            <person name="Albersmeier A."/>
            <person name="Kalinowski J."/>
            <person name="Ruckert C."/>
        </authorList>
    </citation>
    <scope>NUCLEOTIDE SEQUENCE</scope>
    <source>
        <strain evidence="15">JCM 15759</strain>
    </source>
</reference>
<comment type="catalytic activity">
    <reaction evidence="13">
        <text>L-threonyl-[protein] + ATP = O-phospho-L-threonyl-[protein] + ADP + H(+)</text>
        <dbReference type="Rhea" id="RHEA:46608"/>
        <dbReference type="Rhea" id="RHEA-COMP:11060"/>
        <dbReference type="Rhea" id="RHEA-COMP:11605"/>
        <dbReference type="ChEBI" id="CHEBI:15378"/>
        <dbReference type="ChEBI" id="CHEBI:30013"/>
        <dbReference type="ChEBI" id="CHEBI:30616"/>
        <dbReference type="ChEBI" id="CHEBI:61977"/>
        <dbReference type="ChEBI" id="CHEBI:456216"/>
        <dbReference type="EC" id="2.7.11.1"/>
    </reaction>
</comment>
<dbReference type="EC" id="2.3.1.234" evidence="13"/>
<protein>
    <recommendedName>
        <fullName evidence="13">Probable bifunctional tRNA threonylcarbamoyladenosine biosynthesis protein</fullName>
    </recommendedName>
    <domain>
        <recommendedName>
            <fullName evidence="13">tRNA N6-adenosine threonylcarbamoyltransferase</fullName>
            <ecNumber evidence="13">2.3.1.234</ecNumber>
        </recommendedName>
        <alternativeName>
            <fullName evidence="13">tRNA threonylcarbamoyladenosine biosynthesis protein Kae1</fullName>
        </alternativeName>
        <alternativeName>
            <fullName evidence="13">t(6)A37 threonylcarbamoyladenosine biosynthesis protein Kae1</fullName>
        </alternativeName>
    </domain>
    <domain>
        <recommendedName>
            <fullName evidence="13">Serine/threonine-protein kinase Bud32</fullName>
            <ecNumber evidence="13">2.7.11.1</ecNumber>
        </recommendedName>
    </domain>
</protein>
<dbReference type="EC" id="2.7.11.1" evidence="13"/>
<feature type="binding site" evidence="13">
    <location>
        <position position="376"/>
    </location>
    <ligand>
        <name>ATP</name>
        <dbReference type="ChEBI" id="CHEBI:30616"/>
    </ligand>
</feature>
<evidence type="ECO:0000313" key="17">
    <source>
        <dbReference type="Proteomes" id="UP000656367"/>
    </source>
</evidence>
<dbReference type="PROSITE" id="PS50011">
    <property type="entry name" value="PROTEIN_KINASE_DOM"/>
    <property type="match status" value="1"/>
</dbReference>
<dbReference type="PRINTS" id="PR00789">
    <property type="entry name" value="OSIALOPTASE"/>
</dbReference>
<evidence type="ECO:0000256" key="13">
    <source>
        <dbReference type="HAMAP-Rule" id="MF_01447"/>
    </source>
</evidence>
<keyword evidence="10 13" id="KW-0511">Multifunctional enzyme</keyword>
<sequence>MRILGIEGTAWAASASVFETPDPAQVTDDDHVFIETDAYAPDSGGIHPREAAEHMGEAIPTVVETAIEHAHERAAGGGVDGSGKTGAPIDAVAFARGPGLGPCLRIVATAARAVAQRFDVPLVGVNHMVAHLEVGRHRSGFDSPVCLNASGANAHILGYRNGRYRVLGETMDTGVGNAIDKFTRHIGWSHPGGPKVEQHARDGEYHELPYVVKGMDFSFSGIMSAAKQAVDDSVPVDDVCRGMEETIFAMLTEVSERALSLTGADELVLGGGVGQNDRLQRMLGEMCEQRGAAFYAPEHRFLRDNAGMIAMLGAKMYAAGDTIAIENSRIDSNFRPDEVAVTWRGTEESVDSYRMGGDEVQGAEATVRFDGDRVVKERVPRSYRHPTLDERLRIERTRQEARLTSEARRNGVPTPLVRDVDPQESRIVFQRVGETDLREGLSEARVADVGRWLARIHDAGFVHGDPTTRNIRVGSHDDQTDRTFLIDFGLGYYTQEAEDHAMDLHVLAQSLAGTADNPEALLSAAEDAYRTESDHAEAVFASLDDIEGRGRYQ</sequence>
<evidence type="ECO:0000256" key="2">
    <source>
        <dbReference type="ARBA" id="ARBA00022527"/>
    </source>
</evidence>
<dbReference type="GO" id="GO:0005506">
    <property type="term" value="F:iron ion binding"/>
    <property type="evidence" value="ECO:0007669"/>
    <property type="project" value="UniProtKB-UniRule"/>
</dbReference>
<dbReference type="NCBIfam" id="TIGR03722">
    <property type="entry name" value="arch_KAE1"/>
    <property type="match status" value="1"/>
</dbReference>
<dbReference type="RefSeq" id="WP_005537059.1">
    <property type="nucleotide sequence ID" value="NZ_BAABDY010000004.1"/>
</dbReference>
<dbReference type="SUPFAM" id="SSF53067">
    <property type="entry name" value="Actin-like ATPase domain"/>
    <property type="match status" value="1"/>
</dbReference>
<dbReference type="Proteomes" id="UP001248536">
    <property type="component" value="Unassembled WGS sequence"/>
</dbReference>
<comment type="catalytic activity">
    <reaction evidence="12 13">
        <text>L-threonylcarbamoyladenylate + adenosine(37) in tRNA = N(6)-L-threonylcarbamoyladenosine(37) in tRNA + AMP + H(+)</text>
        <dbReference type="Rhea" id="RHEA:37059"/>
        <dbReference type="Rhea" id="RHEA-COMP:10162"/>
        <dbReference type="Rhea" id="RHEA-COMP:10163"/>
        <dbReference type="ChEBI" id="CHEBI:15378"/>
        <dbReference type="ChEBI" id="CHEBI:73682"/>
        <dbReference type="ChEBI" id="CHEBI:74411"/>
        <dbReference type="ChEBI" id="CHEBI:74418"/>
        <dbReference type="ChEBI" id="CHEBI:456215"/>
        <dbReference type="EC" id="2.3.1.234"/>
    </reaction>
</comment>
<comment type="function">
    <text evidence="13">Required for the formation of a threonylcarbamoyl group on adenosine at position 37 (t(6)A37) in tRNAs that read codons beginning with adenine. Is a component of the KEOPS complex that is probably involved in the transfer of the threonylcarbamoyl moiety of threonylcarbamoyl-AMP (TC-AMP) to the N6 group of A37. The Kae1 domain likely plays a direct catalytic role in this reaction. The Bud32 domain probably displays kinase activity that regulates Kae1 function.</text>
</comment>
<proteinExistence type="inferred from homology"/>
<dbReference type="PROSITE" id="PS01016">
    <property type="entry name" value="GLYCOPROTEASE"/>
    <property type="match status" value="1"/>
</dbReference>
<keyword evidence="8 13" id="KW-0067">ATP-binding</keyword>
<name>A0A830FHS0_HALAR</name>
<dbReference type="InterPro" id="IPR000905">
    <property type="entry name" value="Gcp-like_dom"/>
</dbReference>